<dbReference type="InterPro" id="IPR002156">
    <property type="entry name" value="RNaseH_domain"/>
</dbReference>
<evidence type="ECO:0000313" key="2">
    <source>
        <dbReference type="EMBL" id="CAA0383809.1"/>
    </source>
</evidence>
<reference evidence="2 4" key="1">
    <citation type="submission" date="2019-12" db="EMBL/GenBank/DDBJ databases">
        <authorList>
            <person name="Jiao W.-B."/>
            <person name="Schneeberger K."/>
        </authorList>
    </citation>
    <scope>NUCLEOTIDE SEQUENCE [LARGE SCALE GENOMIC DNA]</scope>
    <source>
        <strain evidence="4">cv. C24</strain>
    </source>
</reference>
<dbReference type="GO" id="GO:0004523">
    <property type="term" value="F:RNA-DNA hybrid ribonuclease activity"/>
    <property type="evidence" value="ECO:0007669"/>
    <property type="project" value="InterPro"/>
</dbReference>
<protein>
    <submittedName>
        <fullName evidence="3">(thale cress) hypothetical protein</fullName>
    </submittedName>
</protein>
<proteinExistence type="predicted"/>
<dbReference type="InterPro" id="IPR052929">
    <property type="entry name" value="RNase_H-like_EbsB-rel"/>
</dbReference>
<accession>A0A5S9XGE8</accession>
<evidence type="ECO:0000313" key="5">
    <source>
        <dbReference type="Proteomes" id="UP000516314"/>
    </source>
</evidence>
<dbReference type="EMBL" id="LR881468">
    <property type="protein sequence ID" value="CAD5324243.1"/>
    <property type="molecule type" value="Genomic_DNA"/>
</dbReference>
<dbReference type="Pfam" id="PF13456">
    <property type="entry name" value="RVT_3"/>
    <property type="match status" value="1"/>
</dbReference>
<feature type="domain" description="RNase H type-1" evidence="1">
    <location>
        <begin position="57"/>
        <end position="123"/>
    </location>
</feature>
<name>A0A5S9XGE8_ARATH</name>
<dbReference type="PANTHER" id="PTHR47074">
    <property type="entry name" value="BNAC02G40300D PROTEIN"/>
    <property type="match status" value="1"/>
</dbReference>
<dbReference type="PANTHER" id="PTHR47074:SF11">
    <property type="entry name" value="REVERSE TRANSCRIPTASE-LIKE PROTEIN"/>
    <property type="match status" value="1"/>
</dbReference>
<evidence type="ECO:0000313" key="3">
    <source>
        <dbReference type="EMBL" id="CAD5324243.1"/>
    </source>
</evidence>
<dbReference type="EMBL" id="CACSHJ010000089">
    <property type="protein sequence ID" value="CAA0383809.1"/>
    <property type="molecule type" value="Genomic_DNA"/>
</dbReference>
<organism evidence="2 4">
    <name type="scientific">Arabidopsis thaliana</name>
    <name type="common">Mouse-ear cress</name>
    <dbReference type="NCBI Taxonomy" id="3702"/>
    <lineage>
        <taxon>Eukaryota</taxon>
        <taxon>Viridiplantae</taxon>
        <taxon>Streptophyta</taxon>
        <taxon>Embryophyta</taxon>
        <taxon>Tracheophyta</taxon>
        <taxon>Spermatophyta</taxon>
        <taxon>Magnoliopsida</taxon>
        <taxon>eudicotyledons</taxon>
        <taxon>Gunneridae</taxon>
        <taxon>Pentapetalae</taxon>
        <taxon>rosids</taxon>
        <taxon>malvids</taxon>
        <taxon>Brassicales</taxon>
        <taxon>Brassicaceae</taxon>
        <taxon>Camelineae</taxon>
        <taxon>Arabidopsis</taxon>
    </lineage>
</organism>
<evidence type="ECO:0000313" key="4">
    <source>
        <dbReference type="Proteomes" id="UP000434276"/>
    </source>
</evidence>
<dbReference type="Proteomes" id="UP000434276">
    <property type="component" value="Unassembled WGS sequence"/>
</dbReference>
<gene>
    <name evidence="3" type="ORF">AT9943_LOCUS12150</name>
    <name evidence="2" type="ORF">C24_LOCUS14013</name>
</gene>
<dbReference type="Proteomes" id="UP000516314">
    <property type="component" value="Chromosome 3"/>
</dbReference>
<dbReference type="GO" id="GO:0003676">
    <property type="term" value="F:nucleic acid binding"/>
    <property type="evidence" value="ECO:0007669"/>
    <property type="project" value="InterPro"/>
</dbReference>
<sequence length="132" mass="14592">MMRGLLATQYVYPAIRCCFQLSRASCEPGMENLLPSFGIIHQTLFFLQLCVISAISALQLGANFVTLESDCQVLVKAILSNSPLVEIHGMLSDIFFISSSLSDFKCKFIPKAANYVADHLAKSLRPPYICIL</sequence>
<reference evidence="3 5" key="2">
    <citation type="submission" date="2020-09" db="EMBL/GenBank/DDBJ databases">
        <authorList>
            <person name="Ashkenazy H."/>
        </authorList>
    </citation>
    <scope>NUCLEOTIDE SEQUENCE [LARGE SCALE GENOMIC DNA]</scope>
    <source>
        <strain evidence="5">cv. Cdm-0</strain>
    </source>
</reference>
<evidence type="ECO:0000259" key="1">
    <source>
        <dbReference type="Pfam" id="PF13456"/>
    </source>
</evidence>
<dbReference type="AlphaFoldDB" id="A0A5S9XGE8"/>